<keyword evidence="6" id="KW-0812">Transmembrane</keyword>
<dbReference type="SUPFAM" id="SSF52833">
    <property type="entry name" value="Thioredoxin-like"/>
    <property type="match status" value="1"/>
</dbReference>
<accession>A0A2M8EN69</accession>
<sequence>MTEENKGFFNGNPKMIFLFGLVAGIAITMILSGALPTFGGQENSNPTVVIDDSIDDSTVPAPTAVLAPVTDEDHVLGDINKAKVILIEYSDFECPYCERHHPTMQQIYDTYGDDIAWVYRHFPLSFHPDAEPAALASECAAEQGKFWEYADDLFTNQDSLGDDLYLQLAADLGLDVDQFTDCYDSEKYADKLASDYNSGVDAGVTGTPATYVNGQKVSGAVPYETFQTIIESYLTK</sequence>
<dbReference type="GO" id="GO:0016491">
    <property type="term" value="F:oxidoreductase activity"/>
    <property type="evidence" value="ECO:0007669"/>
    <property type="project" value="UniProtKB-KW"/>
</dbReference>
<keyword evidence="3" id="KW-0560">Oxidoreductase</keyword>
<keyword evidence="6" id="KW-1133">Transmembrane helix</keyword>
<evidence type="ECO:0000313" key="8">
    <source>
        <dbReference type="EMBL" id="PJC24186.1"/>
    </source>
</evidence>
<feature type="transmembrane region" description="Helical" evidence="6">
    <location>
        <begin position="15"/>
        <end position="35"/>
    </location>
</feature>
<evidence type="ECO:0000256" key="2">
    <source>
        <dbReference type="ARBA" id="ARBA00022729"/>
    </source>
</evidence>
<gene>
    <name evidence="8" type="ORF">CO057_04110</name>
</gene>
<keyword evidence="5" id="KW-0676">Redox-active center</keyword>
<evidence type="ECO:0000256" key="4">
    <source>
        <dbReference type="ARBA" id="ARBA00023157"/>
    </source>
</evidence>
<dbReference type="EMBL" id="PFSI01000063">
    <property type="protein sequence ID" value="PJC24186.1"/>
    <property type="molecule type" value="Genomic_DNA"/>
</dbReference>
<evidence type="ECO:0000256" key="6">
    <source>
        <dbReference type="SAM" id="Phobius"/>
    </source>
</evidence>
<evidence type="ECO:0000313" key="9">
    <source>
        <dbReference type="Proteomes" id="UP000230251"/>
    </source>
</evidence>
<keyword evidence="2" id="KW-0732">Signal</keyword>
<dbReference type="PANTHER" id="PTHR13887">
    <property type="entry name" value="GLUTATHIONE S-TRANSFERASE KAPPA"/>
    <property type="match status" value="1"/>
</dbReference>
<comment type="similarity">
    <text evidence="1">Belongs to the thioredoxin family. DsbA subfamily.</text>
</comment>
<evidence type="ECO:0000256" key="1">
    <source>
        <dbReference type="ARBA" id="ARBA00005791"/>
    </source>
</evidence>
<dbReference type="Pfam" id="PF13462">
    <property type="entry name" value="Thioredoxin_4"/>
    <property type="match status" value="1"/>
</dbReference>
<dbReference type="InterPro" id="IPR012336">
    <property type="entry name" value="Thioredoxin-like_fold"/>
</dbReference>
<evidence type="ECO:0000256" key="5">
    <source>
        <dbReference type="ARBA" id="ARBA00023284"/>
    </source>
</evidence>
<dbReference type="AlphaFoldDB" id="A0A2M8EN69"/>
<organism evidence="8 9">
    <name type="scientific">Candidatus Uhrbacteria bacterium CG_4_9_14_0_2_um_filter_41_50</name>
    <dbReference type="NCBI Taxonomy" id="1975031"/>
    <lineage>
        <taxon>Bacteria</taxon>
        <taxon>Candidatus Uhriibacteriota</taxon>
    </lineage>
</organism>
<dbReference type="Gene3D" id="3.40.30.10">
    <property type="entry name" value="Glutaredoxin"/>
    <property type="match status" value="1"/>
</dbReference>
<comment type="caution">
    <text evidence="8">The sequence shown here is derived from an EMBL/GenBank/DDBJ whole genome shotgun (WGS) entry which is preliminary data.</text>
</comment>
<dbReference type="InterPro" id="IPR013766">
    <property type="entry name" value="Thioredoxin_domain"/>
</dbReference>
<keyword evidence="6" id="KW-0472">Membrane</keyword>
<reference evidence="9" key="1">
    <citation type="submission" date="2017-09" db="EMBL/GenBank/DDBJ databases">
        <title>Depth-based differentiation of microbial function through sediment-hosted aquifers and enrichment of novel symbionts in the deep terrestrial subsurface.</title>
        <authorList>
            <person name="Probst A.J."/>
            <person name="Ladd B."/>
            <person name="Jarett J.K."/>
            <person name="Geller-Mcgrath D.E."/>
            <person name="Sieber C.M.K."/>
            <person name="Emerson J.B."/>
            <person name="Anantharaman K."/>
            <person name="Thomas B.C."/>
            <person name="Malmstrom R."/>
            <person name="Stieglmeier M."/>
            <person name="Klingl A."/>
            <person name="Woyke T."/>
            <person name="Ryan C.M."/>
            <person name="Banfield J.F."/>
        </authorList>
    </citation>
    <scope>NUCLEOTIDE SEQUENCE [LARGE SCALE GENOMIC DNA]</scope>
</reference>
<dbReference type="Proteomes" id="UP000230251">
    <property type="component" value="Unassembled WGS sequence"/>
</dbReference>
<keyword evidence="4" id="KW-1015">Disulfide bond</keyword>
<protein>
    <submittedName>
        <fullName evidence="8">Disulfide bond formation protein DsbA</fullName>
    </submittedName>
</protein>
<dbReference type="PANTHER" id="PTHR13887:SF14">
    <property type="entry name" value="DISULFIDE BOND FORMATION PROTEIN D"/>
    <property type="match status" value="1"/>
</dbReference>
<dbReference type="PROSITE" id="PS51352">
    <property type="entry name" value="THIOREDOXIN_2"/>
    <property type="match status" value="1"/>
</dbReference>
<proteinExistence type="inferred from homology"/>
<dbReference type="InterPro" id="IPR036249">
    <property type="entry name" value="Thioredoxin-like_sf"/>
</dbReference>
<feature type="domain" description="Thioredoxin" evidence="7">
    <location>
        <begin position="55"/>
        <end position="235"/>
    </location>
</feature>
<evidence type="ECO:0000259" key="7">
    <source>
        <dbReference type="PROSITE" id="PS51352"/>
    </source>
</evidence>
<evidence type="ECO:0000256" key="3">
    <source>
        <dbReference type="ARBA" id="ARBA00023002"/>
    </source>
</evidence>
<name>A0A2M8EN69_9BACT</name>